<reference evidence="2" key="1">
    <citation type="submission" date="2020-03" db="EMBL/GenBank/DDBJ databases">
        <title>Draft sequencing of Paenibacilllus sp. S3N08.</title>
        <authorList>
            <person name="Kim D.-U."/>
        </authorList>
    </citation>
    <scope>NUCLEOTIDE SEQUENCE</scope>
    <source>
        <strain evidence="2">S3N08</strain>
    </source>
</reference>
<keyword evidence="3" id="KW-1185">Reference proteome</keyword>
<dbReference type="EMBL" id="JAAOIW010000002">
    <property type="protein sequence ID" value="NHN29571.1"/>
    <property type="molecule type" value="Genomic_DNA"/>
</dbReference>
<accession>A0ABX0J164</accession>
<comment type="caution">
    <text evidence="2">The sequence shown here is derived from an EMBL/GenBank/DDBJ whole genome shotgun (WGS) entry which is preliminary data.</text>
</comment>
<evidence type="ECO:0000313" key="2">
    <source>
        <dbReference type="EMBL" id="NHN29571.1"/>
    </source>
</evidence>
<proteinExistence type="predicted"/>
<organism evidence="2 3">
    <name type="scientific">Paenibacillus agricola</name>
    <dbReference type="NCBI Taxonomy" id="2716264"/>
    <lineage>
        <taxon>Bacteria</taxon>
        <taxon>Bacillati</taxon>
        <taxon>Bacillota</taxon>
        <taxon>Bacilli</taxon>
        <taxon>Bacillales</taxon>
        <taxon>Paenibacillaceae</taxon>
        <taxon>Paenibacillus</taxon>
    </lineage>
</organism>
<evidence type="ECO:0000313" key="3">
    <source>
        <dbReference type="Proteomes" id="UP001165962"/>
    </source>
</evidence>
<keyword evidence="1" id="KW-1133">Transmembrane helix</keyword>
<sequence length="629" mass="67251">MSAKPIAIKAKDRLQSEQGAALILAMATVVVMTLLGLVIMNVLLNSNRQVAASEASIQAELLAQKGLDEVRVLIQAAVDQANEDSIFSGSSSLSGLLGESGASSTRDKIDAANHALANLKDRLSESAYTKNIPALKGSYTISVEEWSDNAAALAKLPPTNPEHPYIEKIVITSTGTIPGKSPYHVVKKQMELYVSTIHPVFRYPVSAEGNVVLNGFPYIVGDVLAKGEFIYSNEAQFVGRPGAKDPHPKETNLPAIKGFIKAGGGYTNRLTSSHSPDWKPEYFFKSYFPFEDKGMDTGMANVENINIASYFIKQSERMSLIAGNSHYTTISSAGLVGPELGIGTLNGGKLAGPSKITDQWATISGDLETVGDLAVIGGVLAVRSATTVTLKGGSLYVTTRAQDPLALESYTNPGLVAADLSGTMNIDAGQQISVEGNVALNSGFAMKGTGSMYVNGDLQILGDINVDGTIYVNGKVDLKGMSSINADLKKPLIVVASGNIDFSNNNLNTEEQEVHAFLYSQKDMNVYGVLSRIKIYGGIHGHNITLNAVGRVEGNVQDVAYANGDTFKFTPDQTSLSADKSLLKVLYNETLYEDILQSYSDLDTAPPIRIPTMDKLDVYVKSITYGKKP</sequence>
<dbReference type="Proteomes" id="UP001165962">
    <property type="component" value="Unassembled WGS sequence"/>
</dbReference>
<gene>
    <name evidence="2" type="ORF">G9U52_06955</name>
</gene>
<name>A0ABX0J164_9BACL</name>
<dbReference type="RefSeq" id="WP_166147654.1">
    <property type="nucleotide sequence ID" value="NZ_JAAOIW010000002.1"/>
</dbReference>
<feature type="transmembrane region" description="Helical" evidence="1">
    <location>
        <begin position="21"/>
        <end position="44"/>
    </location>
</feature>
<protein>
    <submittedName>
        <fullName evidence="2">Uncharacterized protein</fullName>
    </submittedName>
</protein>
<evidence type="ECO:0000256" key="1">
    <source>
        <dbReference type="SAM" id="Phobius"/>
    </source>
</evidence>
<keyword evidence="1" id="KW-0472">Membrane</keyword>
<keyword evidence="1" id="KW-0812">Transmembrane</keyword>